<dbReference type="Proteomes" id="UP000029120">
    <property type="component" value="Chromosome 7"/>
</dbReference>
<sequence length="109" mass="12585">MHRAILLMTLITSAVSRNEEEQCRDMFESFVEGISQQPSPQYCRGVSHFNNVLKLTSPISLHELKKKKPEIGRRCECLELEVIWRIKCVPCAPVPDFNVSEYESYVNVL</sequence>
<organism evidence="2 3">
    <name type="scientific">Arabis alpina</name>
    <name type="common">Alpine rock-cress</name>
    <dbReference type="NCBI Taxonomy" id="50452"/>
    <lineage>
        <taxon>Eukaryota</taxon>
        <taxon>Viridiplantae</taxon>
        <taxon>Streptophyta</taxon>
        <taxon>Embryophyta</taxon>
        <taxon>Tracheophyta</taxon>
        <taxon>Spermatophyta</taxon>
        <taxon>Magnoliopsida</taxon>
        <taxon>eudicotyledons</taxon>
        <taxon>Gunneridae</taxon>
        <taxon>Pentapetalae</taxon>
        <taxon>rosids</taxon>
        <taxon>malvids</taxon>
        <taxon>Brassicales</taxon>
        <taxon>Brassicaceae</taxon>
        <taxon>Arabideae</taxon>
        <taxon>Arabis</taxon>
    </lineage>
</organism>
<protein>
    <recommendedName>
        <fullName evidence="4">Bifunctional inhibitor/plant lipid transfer protein/seed storage helical domain-containing protein</fullName>
    </recommendedName>
</protein>
<reference evidence="3" key="1">
    <citation type="journal article" date="2015" name="Nat. Plants">
        <title>Genome expansion of Arabis alpina linked with retrotransposition and reduced symmetric DNA methylation.</title>
        <authorList>
            <person name="Willing E.M."/>
            <person name="Rawat V."/>
            <person name="Mandakova T."/>
            <person name="Maumus F."/>
            <person name="James G.V."/>
            <person name="Nordstroem K.J."/>
            <person name="Becker C."/>
            <person name="Warthmann N."/>
            <person name="Chica C."/>
            <person name="Szarzynska B."/>
            <person name="Zytnicki M."/>
            <person name="Albani M.C."/>
            <person name="Kiefer C."/>
            <person name="Bergonzi S."/>
            <person name="Castaings L."/>
            <person name="Mateos J.L."/>
            <person name="Berns M.C."/>
            <person name="Bujdoso N."/>
            <person name="Piofczyk T."/>
            <person name="de Lorenzo L."/>
            <person name="Barrero-Sicilia C."/>
            <person name="Mateos I."/>
            <person name="Piednoel M."/>
            <person name="Hagmann J."/>
            <person name="Chen-Min-Tao R."/>
            <person name="Iglesias-Fernandez R."/>
            <person name="Schuster S.C."/>
            <person name="Alonso-Blanco C."/>
            <person name="Roudier F."/>
            <person name="Carbonero P."/>
            <person name="Paz-Ares J."/>
            <person name="Davis S.J."/>
            <person name="Pecinka A."/>
            <person name="Quesneville H."/>
            <person name="Colot V."/>
            <person name="Lysak M.A."/>
            <person name="Weigel D."/>
            <person name="Coupland G."/>
            <person name="Schneeberger K."/>
        </authorList>
    </citation>
    <scope>NUCLEOTIDE SEQUENCE [LARGE SCALE GENOMIC DNA]</scope>
    <source>
        <strain evidence="3">cv. Pajares</strain>
    </source>
</reference>
<dbReference type="OrthoDB" id="1026737at2759"/>
<evidence type="ECO:0000313" key="2">
    <source>
        <dbReference type="EMBL" id="KFK29363.1"/>
    </source>
</evidence>
<keyword evidence="1" id="KW-0732">Signal</keyword>
<keyword evidence="3" id="KW-1185">Reference proteome</keyword>
<evidence type="ECO:0008006" key="4">
    <source>
        <dbReference type="Google" id="ProtNLM"/>
    </source>
</evidence>
<dbReference type="AlphaFoldDB" id="A0A087GHL1"/>
<dbReference type="OMA" id="MSEEEHC"/>
<name>A0A087GHL1_ARAAL</name>
<evidence type="ECO:0000313" key="3">
    <source>
        <dbReference type="Proteomes" id="UP000029120"/>
    </source>
</evidence>
<feature type="signal peptide" evidence="1">
    <location>
        <begin position="1"/>
        <end position="16"/>
    </location>
</feature>
<evidence type="ECO:0000256" key="1">
    <source>
        <dbReference type="SAM" id="SignalP"/>
    </source>
</evidence>
<gene>
    <name evidence="2" type="ordered locus">AALP_Aa7g124400</name>
</gene>
<proteinExistence type="predicted"/>
<accession>A0A087GHL1</accession>
<feature type="chain" id="PRO_5001822115" description="Bifunctional inhibitor/plant lipid transfer protein/seed storage helical domain-containing protein" evidence="1">
    <location>
        <begin position="17"/>
        <end position="109"/>
    </location>
</feature>
<dbReference type="EMBL" id="CM002875">
    <property type="protein sequence ID" value="KFK29363.1"/>
    <property type="molecule type" value="Genomic_DNA"/>
</dbReference>
<dbReference type="Gramene" id="KFK29363">
    <property type="protein sequence ID" value="KFK29363"/>
    <property type="gene ID" value="AALP_AA7G124400"/>
</dbReference>